<dbReference type="InterPro" id="IPR049293">
    <property type="entry name" value="DUF6843"/>
</dbReference>
<feature type="chain" id="PRO_5046385138" description="DUF6843 domain-containing protein" evidence="1">
    <location>
        <begin position="17"/>
        <end position="139"/>
    </location>
</feature>
<evidence type="ECO:0000313" key="4">
    <source>
        <dbReference type="Proteomes" id="UP000809829"/>
    </source>
</evidence>
<dbReference type="EMBL" id="JAFBFC010000004">
    <property type="protein sequence ID" value="MBM7703868.1"/>
    <property type="molecule type" value="Genomic_DNA"/>
</dbReference>
<keyword evidence="1" id="KW-0732">Signal</keyword>
<evidence type="ECO:0000259" key="2">
    <source>
        <dbReference type="Pfam" id="PF20862"/>
    </source>
</evidence>
<organism evidence="3 4">
    <name type="scientific">Priestia iocasae</name>
    <dbReference type="NCBI Taxonomy" id="2291674"/>
    <lineage>
        <taxon>Bacteria</taxon>
        <taxon>Bacillati</taxon>
        <taxon>Bacillota</taxon>
        <taxon>Bacilli</taxon>
        <taxon>Bacillales</taxon>
        <taxon>Bacillaceae</taxon>
        <taxon>Priestia</taxon>
    </lineage>
</organism>
<keyword evidence="4" id="KW-1185">Reference proteome</keyword>
<comment type="caution">
    <text evidence="3">The sequence shown here is derived from an EMBL/GenBank/DDBJ whole genome shotgun (WGS) entry which is preliminary data.</text>
</comment>
<reference evidence="3 4" key="1">
    <citation type="submission" date="2021-01" db="EMBL/GenBank/DDBJ databases">
        <title>Genomic Encyclopedia of Type Strains, Phase IV (KMG-IV): sequencing the most valuable type-strain genomes for metagenomic binning, comparative biology and taxonomic classification.</title>
        <authorList>
            <person name="Goeker M."/>
        </authorList>
    </citation>
    <scope>NUCLEOTIDE SEQUENCE [LARGE SCALE GENOMIC DNA]</scope>
    <source>
        <strain evidence="3 4">DSM 104297</strain>
    </source>
</reference>
<feature type="domain" description="DUF6843" evidence="2">
    <location>
        <begin position="25"/>
        <end position="123"/>
    </location>
</feature>
<dbReference type="Pfam" id="PF20862">
    <property type="entry name" value="DUF6843"/>
    <property type="match status" value="1"/>
</dbReference>
<evidence type="ECO:0000256" key="1">
    <source>
        <dbReference type="SAM" id="SignalP"/>
    </source>
</evidence>
<gene>
    <name evidence="3" type="ORF">JOC83_002717</name>
</gene>
<name>A0ABS2QX79_9BACI</name>
<protein>
    <recommendedName>
        <fullName evidence="2">DUF6843 domain-containing protein</fullName>
    </recommendedName>
</protein>
<feature type="signal peptide" evidence="1">
    <location>
        <begin position="1"/>
        <end position="16"/>
    </location>
</feature>
<evidence type="ECO:0000313" key="3">
    <source>
        <dbReference type="EMBL" id="MBM7703868.1"/>
    </source>
</evidence>
<accession>A0ABS2QX79</accession>
<dbReference type="RefSeq" id="WP_205187862.1">
    <property type="nucleotide sequence ID" value="NZ_JAFBFC010000004.1"/>
</dbReference>
<proteinExistence type="predicted"/>
<dbReference type="Proteomes" id="UP000809829">
    <property type="component" value="Unassembled WGS sequence"/>
</dbReference>
<sequence>MRNWLLLILICMSVVACSKSDETAKPSIYLIPEGYKGWVMVEYDKEEGTPTEKEGEYTVFSINNQGKAKTKTLLTHEGWATNKYYYVTESGNRKQLKAGEMIHGASEGNENKNYTMEFFFVGTEEEFAQAGDYRKQYGR</sequence>
<dbReference type="PROSITE" id="PS51257">
    <property type="entry name" value="PROKAR_LIPOPROTEIN"/>
    <property type="match status" value="1"/>
</dbReference>